<dbReference type="SUPFAM" id="SSF57938">
    <property type="entry name" value="DnaJ/Hsp40 cysteine-rich domain"/>
    <property type="match status" value="1"/>
</dbReference>
<reference evidence="7 8" key="2">
    <citation type="submission" date="2018-11" db="EMBL/GenBank/DDBJ databases">
        <authorList>
            <consortium name="Pathogen Informatics"/>
        </authorList>
    </citation>
    <scope>NUCLEOTIDE SEQUENCE [LARGE SCALE GENOMIC DNA]</scope>
</reference>
<dbReference type="GO" id="GO:0008270">
    <property type="term" value="F:zinc ion binding"/>
    <property type="evidence" value="ECO:0007669"/>
    <property type="project" value="UniProtKB-KW"/>
</dbReference>
<name>A0A0R3QIX7_9BILA</name>
<gene>
    <name evidence="7" type="ORF">BTMF_LOCUS5607</name>
</gene>
<reference evidence="9" key="1">
    <citation type="submission" date="2017-02" db="UniProtKB">
        <authorList>
            <consortium name="WormBaseParasite"/>
        </authorList>
    </citation>
    <scope>IDENTIFICATION</scope>
</reference>
<dbReference type="EMBL" id="UZAG01006122">
    <property type="protein sequence ID" value="VDO18275.1"/>
    <property type="molecule type" value="Genomic_DNA"/>
</dbReference>
<evidence type="ECO:0000313" key="9">
    <source>
        <dbReference type="WBParaSite" id="BTMF_0000637301-mRNA-1"/>
    </source>
</evidence>
<protein>
    <submittedName>
        <fullName evidence="9">CR-type domain-containing protein</fullName>
    </submittedName>
</protein>
<keyword evidence="8" id="KW-1185">Reference proteome</keyword>
<dbReference type="FunFam" id="2.10.230.10:FF:000001">
    <property type="entry name" value="DnaJ subfamily A member 2"/>
    <property type="match status" value="1"/>
</dbReference>
<feature type="signal peptide" evidence="5">
    <location>
        <begin position="1"/>
        <end position="18"/>
    </location>
</feature>
<evidence type="ECO:0000256" key="5">
    <source>
        <dbReference type="SAM" id="SignalP"/>
    </source>
</evidence>
<evidence type="ECO:0000313" key="7">
    <source>
        <dbReference type="EMBL" id="VDO18275.1"/>
    </source>
</evidence>
<keyword evidence="3" id="KW-0863">Zinc-finger</keyword>
<dbReference type="AlphaFoldDB" id="A0A0R3QIX7"/>
<dbReference type="STRING" id="42155.A0A0R3QIX7"/>
<accession>A0A0R3QIX7</accession>
<dbReference type="InterPro" id="IPR001305">
    <property type="entry name" value="HSP_DnaJ_Cys-rich_dom"/>
</dbReference>
<dbReference type="WBParaSite" id="BTMF_0000637301-mRNA-1">
    <property type="protein sequence ID" value="BTMF_0000637301-mRNA-1"/>
    <property type="gene ID" value="BTMF_0000637301"/>
</dbReference>
<evidence type="ECO:0000313" key="8">
    <source>
        <dbReference type="Proteomes" id="UP000280834"/>
    </source>
</evidence>
<organism evidence="9">
    <name type="scientific">Brugia timori</name>
    <dbReference type="NCBI Taxonomy" id="42155"/>
    <lineage>
        <taxon>Eukaryota</taxon>
        <taxon>Metazoa</taxon>
        <taxon>Ecdysozoa</taxon>
        <taxon>Nematoda</taxon>
        <taxon>Chromadorea</taxon>
        <taxon>Rhabditida</taxon>
        <taxon>Spirurina</taxon>
        <taxon>Spiruromorpha</taxon>
        <taxon>Filarioidea</taxon>
        <taxon>Onchocercidae</taxon>
        <taxon>Brugia</taxon>
    </lineage>
</organism>
<feature type="domain" description="CR-type" evidence="6">
    <location>
        <begin position="30"/>
        <end position="71"/>
    </location>
</feature>
<evidence type="ECO:0000256" key="4">
    <source>
        <dbReference type="ARBA" id="ARBA00022833"/>
    </source>
</evidence>
<dbReference type="Proteomes" id="UP000280834">
    <property type="component" value="Unassembled WGS sequence"/>
</dbReference>
<keyword evidence="5" id="KW-0732">Signal</keyword>
<evidence type="ECO:0000256" key="2">
    <source>
        <dbReference type="ARBA" id="ARBA00022737"/>
    </source>
</evidence>
<evidence type="ECO:0000256" key="3">
    <source>
        <dbReference type="ARBA" id="ARBA00022771"/>
    </source>
</evidence>
<dbReference type="Pfam" id="PF00684">
    <property type="entry name" value="DnaJ_CXXCXGXG"/>
    <property type="match status" value="1"/>
</dbReference>
<dbReference type="InterPro" id="IPR036410">
    <property type="entry name" value="HSP_DnaJ_Cys-rich_dom_sf"/>
</dbReference>
<dbReference type="Gene3D" id="2.10.230.10">
    <property type="entry name" value="Heat shock protein DnaJ, cysteine-rich domain"/>
    <property type="match status" value="1"/>
</dbReference>
<dbReference type="GO" id="GO:0051082">
    <property type="term" value="F:unfolded protein binding"/>
    <property type="evidence" value="ECO:0007669"/>
    <property type="project" value="InterPro"/>
</dbReference>
<keyword evidence="1" id="KW-0479">Metal-binding</keyword>
<keyword evidence="4" id="KW-0862">Zinc</keyword>
<proteinExistence type="predicted"/>
<evidence type="ECO:0000256" key="1">
    <source>
        <dbReference type="ARBA" id="ARBA00022723"/>
    </source>
</evidence>
<dbReference type="GO" id="GO:0031072">
    <property type="term" value="F:heat shock protein binding"/>
    <property type="evidence" value="ECO:0007669"/>
    <property type="project" value="InterPro"/>
</dbReference>
<evidence type="ECO:0000259" key="6">
    <source>
        <dbReference type="Pfam" id="PF00684"/>
    </source>
</evidence>
<feature type="chain" id="PRO_5043130632" evidence="5">
    <location>
        <begin position="19"/>
        <end position="73"/>
    </location>
</feature>
<keyword evidence="2" id="KW-0677">Repeat</keyword>
<sequence length="73" mass="8122">MLILVLLSFEAVMLSCRSTEDEYYWNRGGKEEASYNCQECRGAGIKSVIRKLGSGLIQQMQIQCPDCNGTGVE</sequence>